<comment type="caution">
    <text evidence="3">The sequence shown here is derived from an EMBL/GenBank/DDBJ whole genome shotgun (WGS) entry which is preliminary data.</text>
</comment>
<evidence type="ECO:0000256" key="2">
    <source>
        <dbReference type="SAM" id="SignalP"/>
    </source>
</evidence>
<dbReference type="Proteomes" id="UP000717585">
    <property type="component" value="Unassembled WGS sequence"/>
</dbReference>
<dbReference type="AlphaFoldDB" id="A0A8J6BY26"/>
<keyword evidence="4" id="KW-1185">Reference proteome</keyword>
<keyword evidence="1" id="KW-0812">Transmembrane</keyword>
<evidence type="ECO:0000313" key="3">
    <source>
        <dbReference type="EMBL" id="KAG9394071.1"/>
    </source>
</evidence>
<evidence type="ECO:0000256" key="1">
    <source>
        <dbReference type="SAM" id="Phobius"/>
    </source>
</evidence>
<dbReference type="EMBL" id="JAHDYR010000017">
    <property type="protein sequence ID" value="KAG9394071.1"/>
    <property type="molecule type" value="Genomic_DNA"/>
</dbReference>
<keyword evidence="2" id="KW-0732">Signal</keyword>
<sequence length="191" mass="21154">MRMSMLVPLFLSILSFSLCTCPPADDAKRSYTTLNPTTAETICSTCLPSGTQCKPSELCVFSPSLGYHSCATTYASMADCTLRAWGTNPECSAGLQCLGHKCRMCWDHTVHPEHPEYVCRDGTWSLRTYGDYLLEPRYTAIVLFVAALGLFGTCVCCGQCAVTCLDSYSLRQFLKAQARRTNRSLRKRKGL</sequence>
<keyword evidence="1" id="KW-1133">Transmembrane helix</keyword>
<gene>
    <name evidence="3" type="ORF">J8273_4434</name>
</gene>
<accession>A0A8J6BY26</accession>
<proteinExistence type="predicted"/>
<organism evidence="3 4">
    <name type="scientific">Carpediemonas membranifera</name>
    <dbReference type="NCBI Taxonomy" id="201153"/>
    <lineage>
        <taxon>Eukaryota</taxon>
        <taxon>Metamonada</taxon>
        <taxon>Carpediemonas-like organisms</taxon>
        <taxon>Carpediemonas</taxon>
    </lineage>
</organism>
<evidence type="ECO:0000313" key="4">
    <source>
        <dbReference type="Proteomes" id="UP000717585"/>
    </source>
</evidence>
<protein>
    <submittedName>
        <fullName evidence="3">Uncharacterized protein</fullName>
    </submittedName>
</protein>
<feature type="transmembrane region" description="Helical" evidence="1">
    <location>
        <begin position="138"/>
        <end position="165"/>
    </location>
</feature>
<keyword evidence="1" id="KW-0472">Membrane</keyword>
<feature type="signal peptide" evidence="2">
    <location>
        <begin position="1"/>
        <end position="19"/>
    </location>
</feature>
<reference evidence="3" key="1">
    <citation type="submission" date="2021-05" db="EMBL/GenBank/DDBJ databases">
        <title>A free-living protist that lacks canonical eukaryotic 1 DNA replication and segregation systems.</title>
        <authorList>
            <person name="Salas-Leiva D.E."/>
            <person name="Tromer E.C."/>
            <person name="Curtis B.A."/>
            <person name="Jerlstrom-Hultqvist J."/>
            <person name="Kolisko M."/>
            <person name="Yi Z."/>
            <person name="Salas-Leiva J.S."/>
            <person name="Gallot-Lavallee L."/>
            <person name="Kops G.J.P.L."/>
            <person name="Archibald J.M."/>
            <person name="Simpson A.G.B."/>
            <person name="Roger A.J."/>
        </authorList>
    </citation>
    <scope>NUCLEOTIDE SEQUENCE</scope>
    <source>
        <strain evidence="3">BICM</strain>
    </source>
</reference>
<feature type="chain" id="PRO_5035174650" evidence="2">
    <location>
        <begin position="20"/>
        <end position="191"/>
    </location>
</feature>
<name>A0A8J6BY26_9EUKA</name>